<dbReference type="STRING" id="908615.SAMN05421540_101213"/>
<dbReference type="EMBL" id="FNQF01000001">
    <property type="protein sequence ID" value="SDZ76617.1"/>
    <property type="molecule type" value="Genomic_DNA"/>
</dbReference>
<sequence>MTIHKNPFVLLLILFTISLTAQERGLPIYKDYLTDNYYLIHPSMAGASSENKIRLTGRQQWFDVDDAPALYTASINGRIGENVGVGGILFKDSNGRFSQQGALATFAYHIPFSNVNEKANILSFGMNLGFSQEKLDESDLSNIENPDPIITGVEQTDAYFNLDFGLSYLYGEFFLHATVKNIMPQERKIFTDVYETDNQRQYLASFGYTFNRDLSKWSFEPSLMYHYKDETAESNIDVNFKAYYMTPFGNFWGGLSYRRAIDAAEFNNASGEVETADNYQNLSPFVGVTYDRFMFAYMYTYQANSVVLSNSGFHQITLGINFGENKRRYKCNCPFLK</sequence>
<dbReference type="Pfam" id="PF11751">
    <property type="entry name" value="PorP_SprF"/>
    <property type="match status" value="1"/>
</dbReference>
<dbReference type="InterPro" id="IPR019861">
    <property type="entry name" value="PorP/SprF_Bacteroidetes"/>
</dbReference>
<dbReference type="AlphaFoldDB" id="A0A1H3VPA8"/>
<organism evidence="1 2">
    <name type="scientific">Psychroflexus halocasei</name>
    <dbReference type="NCBI Taxonomy" id="908615"/>
    <lineage>
        <taxon>Bacteria</taxon>
        <taxon>Pseudomonadati</taxon>
        <taxon>Bacteroidota</taxon>
        <taxon>Flavobacteriia</taxon>
        <taxon>Flavobacteriales</taxon>
        <taxon>Flavobacteriaceae</taxon>
        <taxon>Psychroflexus</taxon>
    </lineage>
</organism>
<gene>
    <name evidence="1" type="ORF">SAMN05421540_101213</name>
</gene>
<proteinExistence type="predicted"/>
<dbReference type="Proteomes" id="UP000198820">
    <property type="component" value="Unassembled WGS sequence"/>
</dbReference>
<dbReference type="RefSeq" id="WP_093238185.1">
    <property type="nucleotide sequence ID" value="NZ_FNQF01000001.1"/>
</dbReference>
<evidence type="ECO:0000313" key="2">
    <source>
        <dbReference type="Proteomes" id="UP000198820"/>
    </source>
</evidence>
<keyword evidence="2" id="KW-1185">Reference proteome</keyword>
<protein>
    <submittedName>
        <fullName evidence="1">Type IX secretion system membrane protein, PorP/SprF family</fullName>
    </submittedName>
</protein>
<dbReference type="NCBIfam" id="TIGR03519">
    <property type="entry name" value="T9SS_PorP_fam"/>
    <property type="match status" value="1"/>
</dbReference>
<name>A0A1H3VPA8_9FLAO</name>
<evidence type="ECO:0000313" key="1">
    <source>
        <dbReference type="EMBL" id="SDZ76617.1"/>
    </source>
</evidence>
<reference evidence="1 2" key="1">
    <citation type="submission" date="2016-10" db="EMBL/GenBank/DDBJ databases">
        <authorList>
            <person name="de Groot N.N."/>
        </authorList>
    </citation>
    <scope>NUCLEOTIDE SEQUENCE [LARGE SCALE GENOMIC DNA]</scope>
    <source>
        <strain evidence="1 2">DSM 23581</strain>
    </source>
</reference>
<accession>A0A1H3VPA8</accession>